<dbReference type="SUPFAM" id="SSF47336">
    <property type="entry name" value="ACP-like"/>
    <property type="match status" value="1"/>
</dbReference>
<dbReference type="Pfam" id="PF02801">
    <property type="entry name" value="Ketoacyl-synt_C"/>
    <property type="match status" value="1"/>
</dbReference>
<feature type="domain" description="PKS/mFAS DH" evidence="13">
    <location>
        <begin position="905"/>
        <end position="1189"/>
    </location>
</feature>
<evidence type="ECO:0000256" key="9">
    <source>
        <dbReference type="PROSITE-ProRule" id="PRU01363"/>
    </source>
</evidence>
<dbReference type="FunFam" id="3.40.47.10:FF:000019">
    <property type="entry name" value="Polyketide synthase type I"/>
    <property type="match status" value="1"/>
</dbReference>
<reference evidence="16 17" key="1">
    <citation type="submission" date="2018-09" db="EMBL/GenBank/DDBJ databases">
        <title>Streptomyces sp. nov. DS1-2, an endophytic actinomycete isolated from roots of Dendrobium scabrilingue.</title>
        <authorList>
            <person name="Kuncharoen N."/>
            <person name="Kudo T."/>
            <person name="Ohkuma M."/>
            <person name="Yuki M."/>
            <person name="Tanasupawat S."/>
        </authorList>
    </citation>
    <scope>NUCLEOTIDE SEQUENCE [LARGE SCALE GENOMIC DNA]</scope>
    <source>
        <strain evidence="14 17">AZ1-7</strain>
        <strain evidence="15 16">DS1-2</strain>
    </source>
</reference>
<dbReference type="Gene3D" id="1.10.1200.10">
    <property type="entry name" value="ACP-like"/>
    <property type="match status" value="1"/>
</dbReference>
<sequence>MGKRTDAPVGGAPHEAIAVIGMGCRLPGDVDSPAALWRLMVTGRDAVGLPPPGRADLWEGHAPGSGPPEGGYLRDVSRFDADFFGVSGREADVLDPQHRLLLEVAWEALEHAGVPPESLAGTPTGVFTGLSYTDYMDRLAGRPEELAGSVLTNGHAVAPGRISYLLGLHGPSIALDTACSSSLVALHLAGHALNAGECDLALAGGVSLVLQARTTRSFARMGMLSDSGRCRTFDAAADGFVRGEGCGVVVLKRHRDALDDGDRILALVRGTALNQDGASEGLAAPSAAAQRAVYREALARAGVDPGDVGMVETHGTGTPVGDPVEFSGLAEVYGTGRDRCALTSVKTHLGHLEPAAGIVGLLKAVSCLVRERIPPNLHFRAWNPEIHPEGTRLFVPTELTEWPVREGPRLAAVSSFGFSGTNAHVVLERAPGQAAGPRVPRPRTGVATPEAFLVAAGSAAALPAAAERLADWLETDEGADVPLGDLAHTLALRRGAGRGRLGVLAASRDQLLGGLRSFARGEPRPRTVVGSVAAGVARRPVWVFSGQGSQWPGMGRGLLAAEPAFRAALAEVDPLIAAEAGFSVLDVVRDGAPVTGCARVQPVLFAVQLGLAAVWRSHGVDPAAVIGHSMGEVAAAVVCGALSPADGVRVICRRSALLDRIAGAGAMASVSLPADAVEAELSGRAVSVAVLSAPGTTVVSGDAAEVERLVEGWAARGVPAAGIAVDVASHSPHVDPLLPDLRAALAELRPGPPLVPFYSTVSETTRATPVLDAAYWCANLRRPVRFTAALAAAAADRHPVFVEVSPHPVVAPAVVQSLAGLIDDPVVLPTLRRGEDEPATLLEQLTALHCAGTAVDWSRRHAGGALVDAPPMTFDRRRHWAAPTGPVGPVGPGTAATPARAPAERTPPGDRTEAPGDPVRHVWRADLGTAAQPWLADHQVYGAPALPGAFSGALALTCAHEVLGGALGEIEVSDLRFEELQPLGGRAVVSTVVTPTGADGARCEIFGRGDDDAWVRRSSAMARRSAAPRGGAPASVRALALRHPRAVPPDDLYAGLRARGIVHGAAFRGIDELYASRTWNSFWARLALPPEARGVARGLAVHPVALDLCAQLVAARIVPEHGARPLLPVGARSLRILGEPEAAEYGHAHVFEVNADGFTGDVRLLDGAGRPVLAMDGLRFAHRAEREPRHAEDGWLMGVAWARRPAGPGAGDPGPAVLLGEDGAAAASLADALRAAGSPVELWPGTEDGAGAEDGAVAEDGAGVERLAEELGERLRLADVAPRALVLLCAGRPADEEPTGAALRNVRALLAAARAVTATPTEPPRLYAVTRGACAVAPHDVPDPAQGALRGVVRVAALEHPELRVTLVDADPGDGWATAAAGEIVRGGPDDEVALRGAERHVARLVRAPIGEGERAAAGTRVVRYGVDGFRLRVGRLGDLESLAPVATGRRAPGPGEVELRVRAAGLNFRDVLTALGLLPGGEDARDRIGFECAGVVTAVGPGVGHVAEGDEALALAMEGGAFGSFVTVPGDAVAPVPRGMDAVAAAGLPLSFLTAWYALRHVARLGAGERVLIHSATGGTGLAAIAVARLLDAEVLATAGSEEKRRHLRGMGIAHVLDSRSLDFGRRVRELSGGEGVDVVLNSLAGPAIRAGLETLRPFGRFVELGVRDILADTPLGLAPLRENITLGSVDLIGLWRSRRDLFGALLREVLDAFDDARLRPFGHQAFPIEAARTPFRLMAGARHIGKLVLTVPDAGETTAARADEGPEVRGDGSYVVTGGLSGLGLACARWLGERGAGHVVLNGRTAPSLAAARTLHELSRAGTKVSVVLGDIADPATAARIVGAATARERRLRGVVHCAMVLADAALTTLEERQLRQVWAPKVTGAWNLHLATEGAPLDWFVVFSSMASLLGNRGQASYAAANAWLDSFAALRTARGMPTLAVNWGPWGEVGAATDFAERGHATISTAEGLRALGKLLAHRRVMTGVIPGEPRSWIPADARDIPFFSEVLPARRAAESGPGAESDARPGAESGESMGPAESMESAAESVPGAAEGHSPDGLSALLRSLPTGLARRDAIERHVSGHIAAVLRVDDRRIDPRTPLRALGFDSLLATEVRVRLERDTGLRLPGNFVWGHPTLESLAGALAERLGVDLS</sequence>
<dbReference type="GO" id="GO:0031177">
    <property type="term" value="F:phosphopantetheine binding"/>
    <property type="evidence" value="ECO:0007669"/>
    <property type="project" value="InterPro"/>
</dbReference>
<dbReference type="InterPro" id="IPR009081">
    <property type="entry name" value="PP-bd_ACP"/>
</dbReference>
<dbReference type="InterPro" id="IPR014043">
    <property type="entry name" value="Acyl_transferase_dom"/>
</dbReference>
<feature type="region of interest" description="Disordered" evidence="10">
    <location>
        <begin position="882"/>
        <end position="916"/>
    </location>
</feature>
<evidence type="ECO:0000313" key="15">
    <source>
        <dbReference type="EMBL" id="RKN25927.1"/>
    </source>
</evidence>
<dbReference type="InterPro" id="IPR050091">
    <property type="entry name" value="PKS_NRPS_Biosynth_Enz"/>
</dbReference>
<dbReference type="GO" id="GO:0033068">
    <property type="term" value="P:macrolide biosynthetic process"/>
    <property type="evidence" value="ECO:0007669"/>
    <property type="project" value="UniProtKB-ARBA"/>
</dbReference>
<keyword evidence="4" id="KW-0808">Transferase</keyword>
<dbReference type="Pfam" id="PF14765">
    <property type="entry name" value="PS-DH"/>
    <property type="match status" value="1"/>
</dbReference>
<dbReference type="Pfam" id="PF21089">
    <property type="entry name" value="PKS_DH_N"/>
    <property type="match status" value="1"/>
</dbReference>
<dbReference type="SMART" id="SM00829">
    <property type="entry name" value="PKS_ER"/>
    <property type="match status" value="1"/>
</dbReference>
<dbReference type="Pfam" id="PF08240">
    <property type="entry name" value="ADH_N"/>
    <property type="match status" value="1"/>
</dbReference>
<dbReference type="PANTHER" id="PTHR43775">
    <property type="entry name" value="FATTY ACID SYNTHASE"/>
    <property type="match status" value="1"/>
</dbReference>
<feature type="region of interest" description="N-terminal hotdog fold" evidence="9">
    <location>
        <begin position="905"/>
        <end position="1029"/>
    </location>
</feature>
<gene>
    <name evidence="15" type="ORF">D7318_06745</name>
    <name evidence="14" type="ORF">D7319_03735</name>
</gene>
<evidence type="ECO:0000259" key="13">
    <source>
        <dbReference type="PROSITE" id="PS52019"/>
    </source>
</evidence>
<comment type="caution">
    <text evidence="14">The sequence shown here is derived from an EMBL/GenBank/DDBJ whole genome shotgun (WGS) entry which is preliminary data.</text>
</comment>
<dbReference type="InterPro" id="IPR032821">
    <property type="entry name" value="PKS_assoc"/>
</dbReference>
<dbReference type="Gene3D" id="3.40.47.10">
    <property type="match status" value="1"/>
</dbReference>
<dbReference type="SUPFAM" id="SSF53901">
    <property type="entry name" value="Thiolase-like"/>
    <property type="match status" value="1"/>
</dbReference>
<dbReference type="InterPro" id="IPR014031">
    <property type="entry name" value="Ketoacyl_synth_C"/>
</dbReference>
<dbReference type="SMART" id="SM00827">
    <property type="entry name" value="PKS_AT"/>
    <property type="match status" value="1"/>
</dbReference>
<dbReference type="Pfam" id="PF08659">
    <property type="entry name" value="KR"/>
    <property type="match status" value="1"/>
</dbReference>
<evidence type="ECO:0000256" key="6">
    <source>
        <dbReference type="ARBA" id="ARBA00023194"/>
    </source>
</evidence>
<feature type="domain" description="Ketosynthase family 3 (KS3)" evidence="12">
    <location>
        <begin position="14"/>
        <end position="429"/>
    </location>
</feature>
<feature type="region of interest" description="C-terminal hotdog fold" evidence="9">
    <location>
        <begin position="1044"/>
        <end position="1189"/>
    </location>
</feature>
<evidence type="ECO:0000259" key="12">
    <source>
        <dbReference type="PROSITE" id="PS52004"/>
    </source>
</evidence>
<dbReference type="InterPro" id="IPR013968">
    <property type="entry name" value="PKS_KR"/>
</dbReference>
<proteinExistence type="predicted"/>
<keyword evidence="5" id="KW-0521">NADP</keyword>
<dbReference type="Pfam" id="PF00107">
    <property type="entry name" value="ADH_zinc_N"/>
    <property type="match status" value="1"/>
</dbReference>
<dbReference type="GO" id="GO:0005886">
    <property type="term" value="C:plasma membrane"/>
    <property type="evidence" value="ECO:0007669"/>
    <property type="project" value="TreeGrafter"/>
</dbReference>
<keyword evidence="8" id="KW-0012">Acyltransferase</keyword>
<keyword evidence="6" id="KW-0045">Antibiotic biosynthesis</keyword>
<dbReference type="Gene3D" id="3.90.180.10">
    <property type="entry name" value="Medium-chain alcohol dehydrogenases, catalytic domain"/>
    <property type="match status" value="1"/>
</dbReference>
<evidence type="ECO:0000313" key="17">
    <source>
        <dbReference type="Proteomes" id="UP000275024"/>
    </source>
</evidence>
<dbReference type="SMART" id="SM00822">
    <property type="entry name" value="PKS_KR"/>
    <property type="match status" value="1"/>
</dbReference>
<dbReference type="InterPro" id="IPR049900">
    <property type="entry name" value="PKS_mFAS_DH"/>
</dbReference>
<dbReference type="PROSITE" id="PS52019">
    <property type="entry name" value="PKS_MFAS_DH"/>
    <property type="match status" value="1"/>
</dbReference>
<dbReference type="InterPro" id="IPR014030">
    <property type="entry name" value="Ketoacyl_synth_N"/>
</dbReference>
<dbReference type="SUPFAM" id="SSF50129">
    <property type="entry name" value="GroES-like"/>
    <property type="match status" value="1"/>
</dbReference>
<evidence type="ECO:0000256" key="8">
    <source>
        <dbReference type="ARBA" id="ARBA00023315"/>
    </source>
</evidence>
<evidence type="ECO:0000256" key="5">
    <source>
        <dbReference type="ARBA" id="ARBA00022857"/>
    </source>
</evidence>
<evidence type="ECO:0000313" key="14">
    <source>
        <dbReference type="EMBL" id="RKN12022.1"/>
    </source>
</evidence>
<dbReference type="InterPro" id="IPR036736">
    <property type="entry name" value="ACP-like_sf"/>
</dbReference>
<dbReference type="InterPro" id="IPR049552">
    <property type="entry name" value="PKS_DH_N"/>
</dbReference>
<dbReference type="Proteomes" id="UP000268652">
    <property type="component" value="Unassembled WGS sequence"/>
</dbReference>
<dbReference type="InterPro" id="IPR057326">
    <property type="entry name" value="KR_dom"/>
</dbReference>
<dbReference type="PANTHER" id="PTHR43775:SF37">
    <property type="entry name" value="SI:DKEY-61P9.11"/>
    <property type="match status" value="1"/>
</dbReference>
<dbReference type="Gene3D" id="3.10.129.110">
    <property type="entry name" value="Polyketide synthase dehydratase"/>
    <property type="match status" value="1"/>
</dbReference>
<keyword evidence="2" id="KW-0596">Phosphopantetheine</keyword>
<dbReference type="InterPro" id="IPR020807">
    <property type="entry name" value="PKS_DH"/>
</dbReference>
<dbReference type="InterPro" id="IPR013154">
    <property type="entry name" value="ADH-like_N"/>
</dbReference>
<dbReference type="InterPro" id="IPR016039">
    <property type="entry name" value="Thiolase-like"/>
</dbReference>
<dbReference type="GO" id="GO:0004312">
    <property type="term" value="F:fatty acid synthase activity"/>
    <property type="evidence" value="ECO:0007669"/>
    <property type="project" value="TreeGrafter"/>
</dbReference>
<evidence type="ECO:0000259" key="11">
    <source>
        <dbReference type="PROSITE" id="PS50075"/>
    </source>
</evidence>
<dbReference type="Pfam" id="PF00109">
    <property type="entry name" value="ketoacyl-synt"/>
    <property type="match status" value="1"/>
</dbReference>
<dbReference type="InterPro" id="IPR011032">
    <property type="entry name" value="GroES-like_sf"/>
</dbReference>
<dbReference type="PROSITE" id="PS00606">
    <property type="entry name" value="KS3_1"/>
    <property type="match status" value="1"/>
</dbReference>
<dbReference type="InterPro" id="IPR016036">
    <property type="entry name" value="Malonyl_transacylase_ACP-bd"/>
</dbReference>
<evidence type="ECO:0000313" key="16">
    <source>
        <dbReference type="Proteomes" id="UP000268652"/>
    </source>
</evidence>
<keyword evidence="16" id="KW-1185">Reference proteome</keyword>
<feature type="active site" description="Proton acceptor; for dehydratase activity" evidence="9">
    <location>
        <position position="938"/>
    </location>
</feature>
<organism evidence="14 17">
    <name type="scientific">Streptomyces radicis</name>
    <dbReference type="NCBI Taxonomy" id="1750517"/>
    <lineage>
        <taxon>Bacteria</taxon>
        <taxon>Bacillati</taxon>
        <taxon>Actinomycetota</taxon>
        <taxon>Actinomycetes</taxon>
        <taxon>Kitasatosporales</taxon>
        <taxon>Streptomycetaceae</taxon>
        <taxon>Streptomyces</taxon>
    </lineage>
</organism>
<dbReference type="Gene3D" id="3.40.366.10">
    <property type="entry name" value="Malonyl-Coenzyme A Acyl Carrier Protein, domain 2"/>
    <property type="match status" value="1"/>
</dbReference>
<feature type="region of interest" description="Disordered" evidence="10">
    <location>
        <begin position="2016"/>
        <end position="2063"/>
    </location>
</feature>
<keyword evidence="7" id="KW-0511">Multifunctional enzyme</keyword>
<evidence type="ECO:0000256" key="2">
    <source>
        <dbReference type="ARBA" id="ARBA00022450"/>
    </source>
</evidence>
<evidence type="ECO:0000256" key="10">
    <source>
        <dbReference type="SAM" id="MobiDB-lite"/>
    </source>
</evidence>
<comment type="pathway">
    <text evidence="1">Antibiotic biosynthesis.</text>
</comment>
<dbReference type="SUPFAM" id="SSF52151">
    <property type="entry name" value="FabD/lysophospholipase-like"/>
    <property type="match status" value="1"/>
</dbReference>
<dbReference type="SUPFAM" id="SSF55048">
    <property type="entry name" value="Probable ACP-binding domain of malonyl-CoA ACP transacylase"/>
    <property type="match status" value="1"/>
</dbReference>
<dbReference type="InterPro" id="IPR020806">
    <property type="entry name" value="PKS_PP-bd"/>
</dbReference>
<dbReference type="GO" id="GO:0016491">
    <property type="term" value="F:oxidoreductase activity"/>
    <property type="evidence" value="ECO:0007669"/>
    <property type="project" value="InterPro"/>
</dbReference>
<dbReference type="EMBL" id="RBDY01000003">
    <property type="protein sequence ID" value="RKN25927.1"/>
    <property type="molecule type" value="Genomic_DNA"/>
</dbReference>
<dbReference type="PROSITE" id="PS00012">
    <property type="entry name" value="PHOSPHOPANTETHEINE"/>
    <property type="match status" value="1"/>
</dbReference>
<dbReference type="Pfam" id="PF00550">
    <property type="entry name" value="PP-binding"/>
    <property type="match status" value="1"/>
</dbReference>
<dbReference type="CDD" id="cd05195">
    <property type="entry name" value="enoyl_red"/>
    <property type="match status" value="1"/>
</dbReference>
<dbReference type="InterPro" id="IPR049551">
    <property type="entry name" value="PKS_DH_C"/>
</dbReference>
<accession>A0A3A9WHE8</accession>
<dbReference type="Gene3D" id="3.40.50.720">
    <property type="entry name" value="NAD(P)-binding Rossmann-like Domain"/>
    <property type="match status" value="3"/>
</dbReference>
<dbReference type="GO" id="GO:0004315">
    <property type="term" value="F:3-oxoacyl-[acyl-carrier-protein] synthase activity"/>
    <property type="evidence" value="ECO:0007669"/>
    <property type="project" value="InterPro"/>
</dbReference>
<dbReference type="InterPro" id="IPR016035">
    <property type="entry name" value="Acyl_Trfase/lysoPLipase"/>
</dbReference>
<dbReference type="Gene3D" id="3.30.70.250">
    <property type="entry name" value="Malonyl-CoA ACP transacylase, ACP-binding"/>
    <property type="match status" value="1"/>
</dbReference>
<dbReference type="InterPro" id="IPR018201">
    <property type="entry name" value="Ketoacyl_synth_AS"/>
</dbReference>
<protein>
    <submittedName>
        <fullName evidence="14">SDR family NAD(P)-dependent oxidoreductase</fullName>
    </submittedName>
</protein>
<feature type="compositionally biased region" description="Low complexity" evidence="10">
    <location>
        <begin position="882"/>
        <end position="906"/>
    </location>
</feature>
<feature type="domain" description="Carrier" evidence="11">
    <location>
        <begin position="2078"/>
        <end position="2152"/>
    </location>
</feature>
<dbReference type="FunFam" id="3.40.50.720:FF:000209">
    <property type="entry name" value="Polyketide synthase Pks12"/>
    <property type="match status" value="1"/>
</dbReference>
<dbReference type="Pfam" id="PF16197">
    <property type="entry name" value="KAsynt_C_assoc"/>
    <property type="match status" value="1"/>
</dbReference>
<dbReference type="InterPro" id="IPR042104">
    <property type="entry name" value="PKS_dehydratase_sf"/>
</dbReference>
<evidence type="ECO:0000256" key="3">
    <source>
        <dbReference type="ARBA" id="ARBA00022553"/>
    </source>
</evidence>
<dbReference type="PROSITE" id="PS50075">
    <property type="entry name" value="CARRIER"/>
    <property type="match status" value="1"/>
</dbReference>
<dbReference type="InterPro" id="IPR006162">
    <property type="entry name" value="Ppantetheine_attach_site"/>
</dbReference>
<dbReference type="InterPro" id="IPR013149">
    <property type="entry name" value="ADH-like_C"/>
</dbReference>
<dbReference type="RefSeq" id="WP_120695938.1">
    <property type="nucleotide sequence ID" value="NZ_RBDX01000002.1"/>
</dbReference>
<dbReference type="GO" id="GO:0071770">
    <property type="term" value="P:DIM/DIP cell wall layer assembly"/>
    <property type="evidence" value="ECO:0007669"/>
    <property type="project" value="TreeGrafter"/>
</dbReference>
<evidence type="ECO:0000256" key="4">
    <source>
        <dbReference type="ARBA" id="ARBA00022679"/>
    </source>
</evidence>
<dbReference type="SMART" id="SM00823">
    <property type="entry name" value="PKS_PP"/>
    <property type="match status" value="1"/>
</dbReference>
<feature type="compositionally biased region" description="Basic and acidic residues" evidence="10">
    <location>
        <begin position="907"/>
        <end position="916"/>
    </location>
</feature>
<dbReference type="InterPro" id="IPR001227">
    <property type="entry name" value="Ac_transferase_dom_sf"/>
</dbReference>
<dbReference type="EMBL" id="RBDX01000002">
    <property type="protein sequence ID" value="RKN12022.1"/>
    <property type="molecule type" value="Genomic_DNA"/>
</dbReference>
<dbReference type="OrthoDB" id="9778690at2"/>
<feature type="active site" description="Proton donor; for dehydratase activity" evidence="9">
    <location>
        <position position="1107"/>
    </location>
</feature>
<keyword evidence="3" id="KW-0597">Phosphoprotein</keyword>
<dbReference type="CDD" id="cd08955">
    <property type="entry name" value="KR_2_FAS_SDR_x"/>
    <property type="match status" value="1"/>
</dbReference>
<dbReference type="SMART" id="SM00825">
    <property type="entry name" value="PKS_KS"/>
    <property type="match status" value="1"/>
</dbReference>
<dbReference type="CDD" id="cd00833">
    <property type="entry name" value="PKS"/>
    <property type="match status" value="1"/>
</dbReference>
<dbReference type="SMART" id="SM00826">
    <property type="entry name" value="PKS_DH"/>
    <property type="match status" value="1"/>
</dbReference>
<dbReference type="InterPro" id="IPR020843">
    <property type="entry name" value="ER"/>
</dbReference>
<dbReference type="GO" id="GO:0006633">
    <property type="term" value="P:fatty acid biosynthetic process"/>
    <property type="evidence" value="ECO:0007669"/>
    <property type="project" value="InterPro"/>
</dbReference>
<evidence type="ECO:0000256" key="7">
    <source>
        <dbReference type="ARBA" id="ARBA00023268"/>
    </source>
</evidence>
<dbReference type="GO" id="GO:0005737">
    <property type="term" value="C:cytoplasm"/>
    <property type="evidence" value="ECO:0007669"/>
    <property type="project" value="TreeGrafter"/>
</dbReference>
<name>A0A3A9WHE8_9ACTN</name>
<dbReference type="SUPFAM" id="SSF51735">
    <property type="entry name" value="NAD(P)-binding Rossmann-fold domains"/>
    <property type="match status" value="3"/>
</dbReference>
<evidence type="ECO:0000256" key="1">
    <source>
        <dbReference type="ARBA" id="ARBA00004792"/>
    </source>
</evidence>
<dbReference type="Pfam" id="PF00698">
    <property type="entry name" value="Acyl_transf_1"/>
    <property type="match status" value="1"/>
</dbReference>
<dbReference type="InterPro" id="IPR036291">
    <property type="entry name" value="NAD(P)-bd_dom_sf"/>
</dbReference>
<dbReference type="Proteomes" id="UP000275024">
    <property type="component" value="Unassembled WGS sequence"/>
</dbReference>
<dbReference type="InterPro" id="IPR020841">
    <property type="entry name" value="PKS_Beta-ketoAc_synthase_dom"/>
</dbReference>
<dbReference type="PROSITE" id="PS52004">
    <property type="entry name" value="KS3_2"/>
    <property type="match status" value="1"/>
</dbReference>